<dbReference type="EMBL" id="CAJNOI010000212">
    <property type="protein sequence ID" value="CAF1186847.1"/>
    <property type="molecule type" value="Genomic_DNA"/>
</dbReference>
<dbReference type="Proteomes" id="UP000663832">
    <property type="component" value="Unassembled WGS sequence"/>
</dbReference>
<organism evidence="6 9">
    <name type="scientific">Adineta steineri</name>
    <dbReference type="NCBI Taxonomy" id="433720"/>
    <lineage>
        <taxon>Eukaryota</taxon>
        <taxon>Metazoa</taxon>
        <taxon>Spiralia</taxon>
        <taxon>Gnathifera</taxon>
        <taxon>Rotifera</taxon>
        <taxon>Eurotatoria</taxon>
        <taxon>Bdelloidea</taxon>
        <taxon>Adinetida</taxon>
        <taxon>Adinetidae</taxon>
        <taxon>Adineta</taxon>
    </lineage>
</organism>
<evidence type="ECO:0000256" key="4">
    <source>
        <dbReference type="PROSITE-ProRule" id="PRU00175"/>
    </source>
</evidence>
<sequence>MNKTKSFLHGKPIPWRIIDPGLCLEGRCVAHDRLCKAHNQMVIGNLQMGQFTISSMHTFKCPECGSTVRALKYAFNRCQWRIMNTSRWFNIGDIYETSNLSQLPLHIETRSVDITSKPKVIEDCTICLSSMEEENKCSLLPCKHVFHTECIHGWIDSDEERSLECPNCRKPIFE</sequence>
<protein>
    <recommendedName>
        <fullName evidence="5">RING-type domain-containing protein</fullName>
    </recommendedName>
</protein>
<dbReference type="OrthoDB" id="9984778at2759"/>
<proteinExistence type="predicted"/>
<dbReference type="GO" id="GO:0016567">
    <property type="term" value="P:protein ubiquitination"/>
    <property type="evidence" value="ECO:0007669"/>
    <property type="project" value="TreeGrafter"/>
</dbReference>
<dbReference type="EMBL" id="CAJNOM010000263">
    <property type="protein sequence ID" value="CAF1298166.1"/>
    <property type="molecule type" value="Genomic_DNA"/>
</dbReference>
<evidence type="ECO:0000313" key="6">
    <source>
        <dbReference type="EMBL" id="CAF1186847.1"/>
    </source>
</evidence>
<dbReference type="GO" id="GO:0061630">
    <property type="term" value="F:ubiquitin protein ligase activity"/>
    <property type="evidence" value="ECO:0007669"/>
    <property type="project" value="TreeGrafter"/>
</dbReference>
<keyword evidence="1" id="KW-0479">Metal-binding</keyword>
<reference evidence="6" key="1">
    <citation type="submission" date="2021-02" db="EMBL/GenBank/DDBJ databases">
        <authorList>
            <person name="Nowell W R."/>
        </authorList>
    </citation>
    <scope>NUCLEOTIDE SEQUENCE</scope>
</reference>
<dbReference type="AlphaFoldDB" id="A0A814VFZ4"/>
<evidence type="ECO:0000256" key="3">
    <source>
        <dbReference type="ARBA" id="ARBA00022833"/>
    </source>
</evidence>
<name>A0A814VFZ4_9BILA</name>
<keyword evidence="2 4" id="KW-0863">Zinc-finger</keyword>
<dbReference type="Pfam" id="PF13639">
    <property type="entry name" value="zf-RING_2"/>
    <property type="match status" value="1"/>
</dbReference>
<dbReference type="GO" id="GO:0008270">
    <property type="term" value="F:zinc ion binding"/>
    <property type="evidence" value="ECO:0007669"/>
    <property type="project" value="UniProtKB-KW"/>
</dbReference>
<keyword evidence="3" id="KW-0862">Zinc</keyword>
<evidence type="ECO:0000256" key="1">
    <source>
        <dbReference type="ARBA" id="ARBA00022723"/>
    </source>
</evidence>
<evidence type="ECO:0000259" key="5">
    <source>
        <dbReference type="PROSITE" id="PS50089"/>
    </source>
</evidence>
<dbReference type="PROSITE" id="PS50089">
    <property type="entry name" value="ZF_RING_2"/>
    <property type="match status" value="1"/>
</dbReference>
<comment type="caution">
    <text evidence="6">The sequence shown here is derived from an EMBL/GenBank/DDBJ whole genome shotgun (WGS) entry which is preliminary data.</text>
</comment>
<dbReference type="SMART" id="SM00184">
    <property type="entry name" value="RING"/>
    <property type="match status" value="1"/>
</dbReference>
<evidence type="ECO:0000313" key="7">
    <source>
        <dbReference type="EMBL" id="CAF1298166.1"/>
    </source>
</evidence>
<dbReference type="InterPro" id="IPR001841">
    <property type="entry name" value="Znf_RING"/>
</dbReference>
<feature type="domain" description="RING-type" evidence="5">
    <location>
        <begin position="124"/>
        <end position="169"/>
    </location>
</feature>
<evidence type="ECO:0000313" key="8">
    <source>
        <dbReference type="Proteomes" id="UP000663832"/>
    </source>
</evidence>
<evidence type="ECO:0000313" key="9">
    <source>
        <dbReference type="Proteomes" id="UP000663877"/>
    </source>
</evidence>
<dbReference type="InterPro" id="IPR013083">
    <property type="entry name" value="Znf_RING/FYVE/PHD"/>
</dbReference>
<dbReference type="PANTHER" id="PTHR45969:SF69">
    <property type="entry name" value="FINGER DOMAIN PROTEIN, PUTATIVE (AFU_ORTHOLOGUE AFUA_3G12190)-RELATED"/>
    <property type="match status" value="1"/>
</dbReference>
<accession>A0A814VFZ4</accession>
<gene>
    <name evidence="6" type="ORF">BJG266_LOCUS26099</name>
    <name evidence="7" type="ORF">QVE165_LOCUS31089</name>
</gene>
<keyword evidence="8" id="KW-1185">Reference proteome</keyword>
<dbReference type="Gene3D" id="3.30.40.10">
    <property type="entry name" value="Zinc/RING finger domain, C3HC4 (zinc finger)"/>
    <property type="match status" value="1"/>
</dbReference>
<dbReference type="PANTHER" id="PTHR45969">
    <property type="entry name" value="RING ZINC FINGER PROTEIN-RELATED"/>
    <property type="match status" value="1"/>
</dbReference>
<evidence type="ECO:0000256" key="2">
    <source>
        <dbReference type="ARBA" id="ARBA00022771"/>
    </source>
</evidence>
<dbReference type="SUPFAM" id="SSF57850">
    <property type="entry name" value="RING/U-box"/>
    <property type="match status" value="1"/>
</dbReference>
<dbReference type="Proteomes" id="UP000663877">
    <property type="component" value="Unassembled WGS sequence"/>
</dbReference>